<evidence type="ECO:0008006" key="5">
    <source>
        <dbReference type="Google" id="ProtNLM"/>
    </source>
</evidence>
<sequence length="207" mass="22186">MIRSKPLRRAVPVALSLCLAVPLFACSSAGSNGGEPQARNLTPEQKEDERAQLRAMRDKTLADLYAQRPATRAEIAKAKGYAVVGASGLNLVLLVGAEGGGMIVDQRSGKETYIRMLRAGTGPGLGYMKYRYVLVFKNDTAFDQFLTLGVDVSAQGNATIKPGGVGESTDAMASFTPYVSVYQLMDKGVNVQANWGGTKYFKDPNLN</sequence>
<dbReference type="OrthoDB" id="117166at2"/>
<feature type="signal peptide" evidence="2">
    <location>
        <begin position="1"/>
        <end position="25"/>
    </location>
</feature>
<proteinExistence type="predicted"/>
<accession>A0A317MRU9</accession>
<keyword evidence="2" id="KW-0732">Signal</keyword>
<protein>
    <recommendedName>
        <fullName evidence="5">Lipid-binding SYLF domain-containing protein</fullName>
    </recommendedName>
</protein>
<dbReference type="AlphaFoldDB" id="A0A317MRU9"/>
<gene>
    <name evidence="3" type="ORF">C7443_10917</name>
</gene>
<dbReference type="EMBL" id="QGTJ01000009">
    <property type="protein sequence ID" value="PWV59764.1"/>
    <property type="molecule type" value="Genomic_DNA"/>
</dbReference>
<evidence type="ECO:0000313" key="3">
    <source>
        <dbReference type="EMBL" id="PWV59764.1"/>
    </source>
</evidence>
<evidence type="ECO:0000313" key="4">
    <source>
        <dbReference type="Proteomes" id="UP000246569"/>
    </source>
</evidence>
<name>A0A317MRU9_9GAMM</name>
<comment type="caution">
    <text evidence="3">The sequence shown here is derived from an EMBL/GenBank/DDBJ whole genome shotgun (WGS) entry which is preliminary data.</text>
</comment>
<dbReference type="Proteomes" id="UP000246569">
    <property type="component" value="Unassembled WGS sequence"/>
</dbReference>
<keyword evidence="4" id="KW-1185">Reference proteome</keyword>
<evidence type="ECO:0000256" key="2">
    <source>
        <dbReference type="SAM" id="SignalP"/>
    </source>
</evidence>
<reference evidence="3 4" key="1">
    <citation type="submission" date="2018-05" db="EMBL/GenBank/DDBJ databases">
        <title>Genomic Encyclopedia of Type Strains, Phase IV (KMG-IV): sequencing the most valuable type-strain genomes for metagenomic binning, comparative biology and taxonomic classification.</title>
        <authorList>
            <person name="Goeker M."/>
        </authorList>
    </citation>
    <scope>NUCLEOTIDE SEQUENCE [LARGE SCALE GENOMIC DNA]</scope>
    <source>
        <strain evidence="3 4">DSM 23606</strain>
    </source>
</reference>
<organism evidence="3 4">
    <name type="scientific">Plasticicumulans acidivorans</name>
    <dbReference type="NCBI Taxonomy" id="886464"/>
    <lineage>
        <taxon>Bacteria</taxon>
        <taxon>Pseudomonadati</taxon>
        <taxon>Pseudomonadota</taxon>
        <taxon>Gammaproteobacteria</taxon>
        <taxon>Candidatus Competibacteraceae</taxon>
        <taxon>Plasticicumulans</taxon>
    </lineage>
</organism>
<feature type="region of interest" description="Disordered" evidence="1">
    <location>
        <begin position="30"/>
        <end position="50"/>
    </location>
</feature>
<evidence type="ECO:0000256" key="1">
    <source>
        <dbReference type="SAM" id="MobiDB-lite"/>
    </source>
</evidence>
<dbReference type="RefSeq" id="WP_110019380.1">
    <property type="nucleotide sequence ID" value="NZ_QGTJ01000009.1"/>
</dbReference>
<feature type="chain" id="PRO_5016238115" description="Lipid-binding SYLF domain-containing protein" evidence="2">
    <location>
        <begin position="26"/>
        <end position="207"/>
    </location>
</feature>